<dbReference type="Gene3D" id="3.40.50.1820">
    <property type="entry name" value="alpha/beta hydrolase"/>
    <property type="match status" value="1"/>
</dbReference>
<dbReference type="SUPFAM" id="SSF53474">
    <property type="entry name" value="alpha/beta-Hydrolases"/>
    <property type="match status" value="1"/>
</dbReference>
<dbReference type="AlphaFoldDB" id="A0A0C2G954"/>
<gene>
    <name evidence="4" type="ORF">ANCDUO_12315</name>
</gene>
<dbReference type="PANTHER" id="PTHR48081:SF8">
    <property type="entry name" value="ALPHA_BETA HYDROLASE FOLD-3 DOMAIN-CONTAINING PROTEIN-RELATED"/>
    <property type="match status" value="1"/>
</dbReference>
<keyword evidence="5" id="KW-1185">Reference proteome</keyword>
<feature type="domain" description="Alpha/beta hydrolase fold-3" evidence="3">
    <location>
        <begin position="8"/>
        <end position="67"/>
    </location>
</feature>
<dbReference type="InterPro" id="IPR013094">
    <property type="entry name" value="AB_hydrolase_3"/>
</dbReference>
<proteinExistence type="predicted"/>
<protein>
    <recommendedName>
        <fullName evidence="3">Alpha/beta hydrolase fold-3 domain-containing protein</fullName>
    </recommendedName>
</protein>
<evidence type="ECO:0000313" key="4">
    <source>
        <dbReference type="EMBL" id="KIH57495.1"/>
    </source>
</evidence>
<accession>A0A0C2G954</accession>
<sequence>MYRTFATKGMDPDVSPLFGVSKDLPPALVLTAEFDILRDEGIQYAMKLKEEGVPCDWKHYKRAFHGVCNMPYSLVRRDMYVDKDFVLLVQVRPCTSTKICVENKKCNSQGYGEMSAESLKTPSPDEERG</sequence>
<dbReference type="OrthoDB" id="408631at2759"/>
<evidence type="ECO:0000259" key="3">
    <source>
        <dbReference type="Pfam" id="PF07859"/>
    </source>
</evidence>
<dbReference type="InterPro" id="IPR050300">
    <property type="entry name" value="GDXG_lipolytic_enzyme"/>
</dbReference>
<dbReference type="EMBL" id="KN734319">
    <property type="protein sequence ID" value="KIH57495.1"/>
    <property type="molecule type" value="Genomic_DNA"/>
</dbReference>
<dbReference type="Proteomes" id="UP000054047">
    <property type="component" value="Unassembled WGS sequence"/>
</dbReference>
<evidence type="ECO:0000313" key="5">
    <source>
        <dbReference type="Proteomes" id="UP000054047"/>
    </source>
</evidence>
<dbReference type="PANTHER" id="PTHR48081">
    <property type="entry name" value="AB HYDROLASE SUPERFAMILY PROTEIN C4A8.06C"/>
    <property type="match status" value="1"/>
</dbReference>
<evidence type="ECO:0000256" key="2">
    <source>
        <dbReference type="SAM" id="MobiDB-lite"/>
    </source>
</evidence>
<dbReference type="Pfam" id="PF07859">
    <property type="entry name" value="Abhydrolase_3"/>
    <property type="match status" value="1"/>
</dbReference>
<dbReference type="InterPro" id="IPR029058">
    <property type="entry name" value="AB_hydrolase_fold"/>
</dbReference>
<organism evidence="4 5">
    <name type="scientific">Ancylostoma duodenale</name>
    <dbReference type="NCBI Taxonomy" id="51022"/>
    <lineage>
        <taxon>Eukaryota</taxon>
        <taxon>Metazoa</taxon>
        <taxon>Ecdysozoa</taxon>
        <taxon>Nematoda</taxon>
        <taxon>Chromadorea</taxon>
        <taxon>Rhabditida</taxon>
        <taxon>Rhabditina</taxon>
        <taxon>Rhabditomorpha</taxon>
        <taxon>Strongyloidea</taxon>
        <taxon>Ancylostomatidae</taxon>
        <taxon>Ancylostomatinae</taxon>
        <taxon>Ancylostoma</taxon>
    </lineage>
</organism>
<dbReference type="GO" id="GO:0016787">
    <property type="term" value="F:hydrolase activity"/>
    <property type="evidence" value="ECO:0007669"/>
    <property type="project" value="UniProtKB-KW"/>
</dbReference>
<evidence type="ECO:0000256" key="1">
    <source>
        <dbReference type="ARBA" id="ARBA00022801"/>
    </source>
</evidence>
<name>A0A0C2G954_9BILA</name>
<reference evidence="4 5" key="1">
    <citation type="submission" date="2013-12" db="EMBL/GenBank/DDBJ databases">
        <title>Draft genome of the parsitic nematode Ancylostoma duodenale.</title>
        <authorList>
            <person name="Mitreva M."/>
        </authorList>
    </citation>
    <scope>NUCLEOTIDE SEQUENCE [LARGE SCALE GENOMIC DNA]</scope>
    <source>
        <strain evidence="4 5">Zhejiang</strain>
    </source>
</reference>
<feature type="region of interest" description="Disordered" evidence="2">
    <location>
        <begin position="109"/>
        <end position="129"/>
    </location>
</feature>
<keyword evidence="1" id="KW-0378">Hydrolase</keyword>